<reference evidence="7" key="2">
    <citation type="submission" date="2018-04" db="EMBL/GenBank/DDBJ databases">
        <title>OnivRS2 (Oryza nivara Reference Sequence Version 2).</title>
        <authorList>
            <person name="Zhang J."/>
            <person name="Kudrna D."/>
            <person name="Lee S."/>
            <person name="Talag J."/>
            <person name="Rajasekar S."/>
            <person name="Welchert J."/>
            <person name="Hsing Y.-I."/>
            <person name="Wing R.A."/>
        </authorList>
    </citation>
    <scope>NUCLEOTIDE SEQUENCE [LARGE SCALE GENOMIC DNA]</scope>
    <source>
        <strain evidence="7">SL10</strain>
    </source>
</reference>
<dbReference type="Gene3D" id="1.10.8.430">
    <property type="entry name" value="Helical domain of apoptotic protease-activating factors"/>
    <property type="match status" value="1"/>
</dbReference>
<dbReference type="InterPro" id="IPR050905">
    <property type="entry name" value="Plant_NBS-LRR"/>
</dbReference>
<keyword evidence="3" id="KW-0611">Plant defense</keyword>
<keyword evidence="8" id="KW-1185">Reference proteome</keyword>
<dbReference type="STRING" id="4536.A0A0E0IZ03"/>
<dbReference type="Gene3D" id="3.80.10.10">
    <property type="entry name" value="Ribonuclease Inhibitor"/>
    <property type="match status" value="1"/>
</dbReference>
<dbReference type="HOGENOM" id="CLU_289922_0_0_1"/>
<evidence type="ECO:0000256" key="2">
    <source>
        <dbReference type="ARBA" id="ARBA00022737"/>
    </source>
</evidence>
<reference evidence="7" key="1">
    <citation type="submission" date="2015-04" db="UniProtKB">
        <authorList>
            <consortium name="EnsemblPlants"/>
        </authorList>
    </citation>
    <scope>IDENTIFICATION</scope>
    <source>
        <strain evidence="7">SL10</strain>
    </source>
</reference>
<sequence>MTGKNFPVSHPSQIAPGQARLTLELFGDWLPEKKLQLVVTSGCYNYSQTHQFLRTSMKLLSDMIHCSRPVETAAIAGVTKSGIDMAQGPVKSMGSYLWARVTHLVKCEAEVDKMKVKVDSLLRDKTDMETIIEHANYECKVASEATKQWILDVEEIATQAKDLVVECKGKNPARHDLHDADATQKARKKIEVMNPIRRLQIGALAIKLLARAEELLKHRNDLFLLVPCRRPPNTLMLRNDVMEFGSRNEIVSQIINALKEDKVHIVGVYGPCGIEEIKNSIAKQLGMIYSAKLNAHRAAFLAEKLKEKKSILFLDNAWESLDLWKMGIPVEECKVIVTTQKIEVCKYMGAQVEISVDFLTEKESWELFKFKAGVPDISGTETVEGKIAKRCGRLPLALDVIGTVLCGKDKRYWECALSELESSYPLEKAEVLQKIYMPLESSYNHLEGDEKKSLFFLCSLFPGGHKISKNELTSYWTGEDIFNEFNTLEETRRKLHMRITDIEDSFLLLPINDTKCVMMHDIVRDVAVFIASRFCEQFAAPYEIAEDKINEKFKTCKRVSFINTSIEKLTAPVCEHLQLLLLRNNSSLHELPENFFQSMQQLAVLDMSNSSIHSLPLSTKDLAAVRTLCLNDSKVSRGIWLVSSLENLRVLSLAGCSIDSLPEQLGNLKKLRLLDLSSMESLEIPEGLISKLRYLEELYVDTSKVTAYLMIEIDDLLRLRCLQLFIKDVSVLSLNDQIFRIDFVRKLKSYIIYTELQWITLVKSHRKNLYLKGVTTIGDWVVDALLGETENLILDSCFEEESTMLHFTALSCISTFRVLKILRFTNCNGLTHLVWCDDQKQFAFHNLEELHITKCDSLRSVLHFQSTSKNLSAFPCLKIIQLINLQETVSIWSWEGNPPPQHICPNLKELNVQRCRKLDFVFVARVAAMLSNLERLTLKSNVALKEIVANDYRMEEIVAKHVEMEETVGNEIVSADTRYPAHPADVGALLDPEAFPSLTHLSLVDLPEMEYFYKVRDEIMRFSWKSLVSLKMGGCNSLKGFPIHGKSAPGLKNVELVHDSYKSWYQTLISQDASLAERFKTAQG</sequence>
<evidence type="ECO:0000259" key="6">
    <source>
        <dbReference type="Pfam" id="PF23247"/>
    </source>
</evidence>
<dbReference type="Proteomes" id="UP000006591">
    <property type="component" value="Chromosome 11"/>
</dbReference>
<organism evidence="7">
    <name type="scientific">Oryza nivara</name>
    <name type="common">Indian wild rice</name>
    <name type="synonym">Oryza sativa f. spontanea</name>
    <dbReference type="NCBI Taxonomy" id="4536"/>
    <lineage>
        <taxon>Eukaryota</taxon>
        <taxon>Viridiplantae</taxon>
        <taxon>Streptophyta</taxon>
        <taxon>Embryophyta</taxon>
        <taxon>Tracheophyta</taxon>
        <taxon>Spermatophyta</taxon>
        <taxon>Magnoliopsida</taxon>
        <taxon>Liliopsida</taxon>
        <taxon>Poales</taxon>
        <taxon>Poaceae</taxon>
        <taxon>BOP clade</taxon>
        <taxon>Oryzoideae</taxon>
        <taxon>Oryzeae</taxon>
        <taxon>Oryzinae</taxon>
        <taxon>Oryza</taxon>
    </lineage>
</organism>
<dbReference type="eggNOG" id="KOG4658">
    <property type="taxonomic scope" value="Eukaryota"/>
</dbReference>
<dbReference type="InterPro" id="IPR036388">
    <property type="entry name" value="WH-like_DNA-bd_sf"/>
</dbReference>
<dbReference type="Gene3D" id="1.10.10.10">
    <property type="entry name" value="Winged helix-like DNA-binding domain superfamily/Winged helix DNA-binding domain"/>
    <property type="match status" value="1"/>
</dbReference>
<dbReference type="InterPro" id="IPR057135">
    <property type="entry name" value="At4g27190-like_LRR"/>
</dbReference>
<dbReference type="Gene3D" id="3.40.50.300">
    <property type="entry name" value="P-loop containing nucleotide triphosphate hydrolases"/>
    <property type="match status" value="1"/>
</dbReference>
<dbReference type="OMA" id="EHANYEC"/>
<evidence type="ECO:0000313" key="8">
    <source>
        <dbReference type="Proteomes" id="UP000006591"/>
    </source>
</evidence>
<comment type="similarity">
    <text evidence="1">Belongs to the disease resistance NB-LRR family.</text>
</comment>
<keyword evidence="4" id="KW-0547">Nucleotide-binding</keyword>
<feature type="domain" description="NB-ARC" evidence="5">
    <location>
        <begin position="261"/>
        <end position="372"/>
    </location>
</feature>
<evidence type="ECO:0000259" key="5">
    <source>
        <dbReference type="Pfam" id="PF00931"/>
    </source>
</evidence>
<keyword evidence="4" id="KW-0067">ATP-binding</keyword>
<feature type="domain" description="Disease resistance protein At4g27190-like leucine-rich repeats" evidence="6">
    <location>
        <begin position="814"/>
        <end position="939"/>
    </location>
</feature>
<dbReference type="InterPro" id="IPR002182">
    <property type="entry name" value="NB-ARC"/>
</dbReference>
<dbReference type="Pfam" id="PF23247">
    <property type="entry name" value="LRR_RPS2"/>
    <property type="match status" value="1"/>
</dbReference>
<proteinExistence type="inferred from homology"/>
<dbReference type="Gramene" id="ONIVA11G05150.1">
    <property type="protein sequence ID" value="ONIVA11G05150.1"/>
    <property type="gene ID" value="ONIVA11G05150"/>
</dbReference>
<dbReference type="PANTHER" id="PTHR33463">
    <property type="entry name" value="NB-ARC DOMAIN-CONTAINING PROTEIN-RELATED"/>
    <property type="match status" value="1"/>
</dbReference>
<dbReference type="Pfam" id="PF00931">
    <property type="entry name" value="NB-ARC"/>
    <property type="match status" value="1"/>
</dbReference>
<dbReference type="InterPro" id="IPR042197">
    <property type="entry name" value="Apaf_helical"/>
</dbReference>
<dbReference type="PANTHER" id="PTHR33463:SF218">
    <property type="entry name" value="DISEASE RESISTANCE PROTEIN RPS2-LIKE"/>
    <property type="match status" value="1"/>
</dbReference>
<evidence type="ECO:0000256" key="3">
    <source>
        <dbReference type="ARBA" id="ARBA00022821"/>
    </source>
</evidence>
<evidence type="ECO:0000256" key="4">
    <source>
        <dbReference type="ARBA" id="ARBA00022840"/>
    </source>
</evidence>
<dbReference type="GO" id="GO:0006952">
    <property type="term" value="P:defense response"/>
    <property type="evidence" value="ECO:0007669"/>
    <property type="project" value="UniProtKB-KW"/>
</dbReference>
<dbReference type="SUPFAM" id="SSF52058">
    <property type="entry name" value="L domain-like"/>
    <property type="match status" value="1"/>
</dbReference>
<dbReference type="InterPro" id="IPR032675">
    <property type="entry name" value="LRR_dom_sf"/>
</dbReference>
<dbReference type="GO" id="GO:0043531">
    <property type="term" value="F:ADP binding"/>
    <property type="evidence" value="ECO:0007669"/>
    <property type="project" value="InterPro"/>
</dbReference>
<dbReference type="EnsemblPlants" id="ONIVA11G05150.1">
    <property type="protein sequence ID" value="ONIVA11G05150.1"/>
    <property type="gene ID" value="ONIVA11G05150"/>
</dbReference>
<dbReference type="AlphaFoldDB" id="A0A0E0IZ03"/>
<accession>A0A0E0IZ03</accession>
<name>A0A0E0IZ03_ORYNI</name>
<dbReference type="GO" id="GO:0005524">
    <property type="term" value="F:ATP binding"/>
    <property type="evidence" value="ECO:0007669"/>
    <property type="project" value="UniProtKB-KW"/>
</dbReference>
<dbReference type="InterPro" id="IPR027417">
    <property type="entry name" value="P-loop_NTPase"/>
</dbReference>
<dbReference type="SUPFAM" id="SSF52540">
    <property type="entry name" value="P-loop containing nucleoside triphosphate hydrolases"/>
    <property type="match status" value="1"/>
</dbReference>
<protein>
    <submittedName>
        <fullName evidence="7">Uncharacterized protein</fullName>
    </submittedName>
</protein>
<evidence type="ECO:0000256" key="1">
    <source>
        <dbReference type="ARBA" id="ARBA00008894"/>
    </source>
</evidence>
<dbReference type="PRINTS" id="PR00364">
    <property type="entry name" value="DISEASERSIST"/>
</dbReference>
<evidence type="ECO:0000313" key="7">
    <source>
        <dbReference type="EnsemblPlants" id="ONIVA11G05150.1"/>
    </source>
</evidence>
<keyword evidence="2" id="KW-0677">Repeat</keyword>